<keyword evidence="2" id="KW-0547">Nucleotide-binding</keyword>
<dbReference type="GO" id="GO:0016887">
    <property type="term" value="F:ATP hydrolysis activity"/>
    <property type="evidence" value="ECO:0007669"/>
    <property type="project" value="InterPro"/>
</dbReference>
<dbReference type="InterPro" id="IPR003439">
    <property type="entry name" value="ABC_transporter-like_ATP-bd"/>
</dbReference>
<dbReference type="EMBL" id="MT040697">
    <property type="protein sequence ID" value="QKQ14667.1"/>
    <property type="molecule type" value="Genomic_DNA"/>
</dbReference>
<accession>A0A6N0GXG2</accession>
<dbReference type="PROSITE" id="PS50893">
    <property type="entry name" value="ABC_TRANSPORTER_2"/>
    <property type="match status" value="1"/>
</dbReference>
<evidence type="ECO:0000256" key="3">
    <source>
        <dbReference type="ARBA" id="ARBA00022840"/>
    </source>
</evidence>
<dbReference type="InterPro" id="IPR017871">
    <property type="entry name" value="ABC_transporter-like_CS"/>
</dbReference>
<dbReference type="GO" id="GO:0005524">
    <property type="term" value="F:ATP binding"/>
    <property type="evidence" value="ECO:0007669"/>
    <property type="project" value="UniProtKB-KW"/>
</dbReference>
<dbReference type="FunFam" id="3.40.50.300:FF:000425">
    <property type="entry name" value="Probable ABC transporter, ATP-binding subunit"/>
    <property type="match status" value="1"/>
</dbReference>
<keyword evidence="3" id="KW-0067">ATP-binding</keyword>
<dbReference type="PROSITE" id="PS00211">
    <property type="entry name" value="ABC_TRANSPORTER_1"/>
    <property type="match status" value="1"/>
</dbReference>
<dbReference type="SUPFAM" id="SSF52540">
    <property type="entry name" value="P-loop containing nucleoside triphosphate hydrolases"/>
    <property type="match status" value="1"/>
</dbReference>
<name>A0A6N0GXG2_ZYGCR</name>
<dbReference type="InterPro" id="IPR050093">
    <property type="entry name" value="ABC_SmlMolc_Importer"/>
</dbReference>
<geneLocation type="plastid" evidence="6"/>
<dbReference type="PANTHER" id="PTHR42781">
    <property type="entry name" value="SPERMIDINE/PUTRESCINE IMPORT ATP-BINDING PROTEIN POTA"/>
    <property type="match status" value="1"/>
</dbReference>
<proteinExistence type="predicted"/>
<keyword evidence="1" id="KW-0813">Transport</keyword>
<keyword evidence="4" id="KW-0764">Sulfate transport</keyword>
<evidence type="ECO:0000259" key="5">
    <source>
        <dbReference type="PROSITE" id="PS50893"/>
    </source>
</evidence>
<protein>
    <submittedName>
        <fullName evidence="6">Putative transport protein</fullName>
    </submittedName>
</protein>
<evidence type="ECO:0000256" key="2">
    <source>
        <dbReference type="ARBA" id="ARBA00022741"/>
    </source>
</evidence>
<evidence type="ECO:0000256" key="1">
    <source>
        <dbReference type="ARBA" id="ARBA00022448"/>
    </source>
</evidence>
<feature type="domain" description="ABC transporter" evidence="5">
    <location>
        <begin position="3"/>
        <end position="233"/>
    </location>
</feature>
<gene>
    <name evidence="6" type="primary">cysA</name>
</gene>
<dbReference type="InterPro" id="IPR027417">
    <property type="entry name" value="P-loop_NTPase"/>
</dbReference>
<dbReference type="Pfam" id="PF00005">
    <property type="entry name" value="ABC_tran"/>
    <property type="match status" value="1"/>
</dbReference>
<evidence type="ECO:0000313" key="6">
    <source>
        <dbReference type="EMBL" id="QKQ14667.1"/>
    </source>
</evidence>
<evidence type="ECO:0000256" key="4">
    <source>
        <dbReference type="ARBA" id="ARBA00023032"/>
    </source>
</evidence>
<reference evidence="6" key="1">
    <citation type="journal article" date="2020" name="J. Exp. Bot.">
        <title>Zygnema circumcarinatum UTEX 1559 chloroplast and mitochondrial genomes provide insight into land plant evolution.</title>
        <authorList>
            <person name="Orton L.M."/>
            <person name="Fitzek E."/>
            <person name="Feng X."/>
            <person name="Grayburn W.S."/>
            <person name="Mower J.P."/>
            <person name="Liu K."/>
            <person name="Zhang C."/>
            <person name="Duvall M.R."/>
            <person name="Yin Y."/>
        </authorList>
    </citation>
    <scope>NUCLEOTIDE SEQUENCE</scope>
    <source>
        <strain evidence="6">UTEX 1559 mating type +</strain>
    </source>
</reference>
<dbReference type="SMART" id="SM00382">
    <property type="entry name" value="AAA"/>
    <property type="match status" value="1"/>
</dbReference>
<sequence length="367" mass="41826">MSFLVYKVSKLCNNARILDRISLYVPKGSLAALLGPSGSGKSTLLRVIAGLDKPTDGSIWLNGRDATNVLPQYRKMGFVFQSFALFEHMNVLENICFGLKLRKLSNEQIEARVYYFLDSLRITDIAFQYPSQLSGGQKQRVALARSLAVQPEFLLLDEPFGALDGELRRHLSKWLKHYLKINKITAIMVTHDQKEAVSMADEILVLRQGHLVQQGEAKAVYDQPINRFVGNFFGTLIEAPQSVKLSLQNSFNNTNSFSVDPIWSHTLANRSVEKYHFFVRPHELHLKFQADFDASLAMVQNLTYKRSVVQVELFVPSLEWKLTLQLGYPAFQKLNIRSLSQPLYLKPRPKVLQRAYPLEKTLLDNSH</sequence>
<dbReference type="AlphaFoldDB" id="A0A6N0GXG2"/>
<keyword evidence="6" id="KW-0934">Plastid</keyword>
<dbReference type="Gene3D" id="3.40.50.300">
    <property type="entry name" value="P-loop containing nucleotide triphosphate hydrolases"/>
    <property type="match status" value="1"/>
</dbReference>
<dbReference type="InterPro" id="IPR003593">
    <property type="entry name" value="AAA+_ATPase"/>
</dbReference>
<dbReference type="PANTHER" id="PTHR42781:SF4">
    <property type="entry name" value="SPERMIDINE_PUTRESCINE IMPORT ATP-BINDING PROTEIN POTA"/>
    <property type="match status" value="1"/>
</dbReference>
<organism evidence="6">
    <name type="scientific">Zygnema circumcarinatum</name>
    <name type="common">Green alga</name>
    <dbReference type="NCBI Taxonomy" id="35869"/>
    <lineage>
        <taxon>Eukaryota</taxon>
        <taxon>Viridiplantae</taxon>
        <taxon>Streptophyta</taxon>
        <taxon>Zygnematophyceae</taxon>
        <taxon>Zygnematophycidae</taxon>
        <taxon>Zygnematales</taxon>
        <taxon>Zygnemataceae</taxon>
        <taxon>Zygnema</taxon>
    </lineage>
</organism>